<dbReference type="InterPro" id="IPR014024">
    <property type="entry name" value="Auxin_eff_plant"/>
</dbReference>
<dbReference type="NCBIfam" id="TIGR00946">
    <property type="entry name" value="2a69"/>
    <property type="match status" value="1"/>
</dbReference>
<keyword evidence="5 8" id="KW-1133">Transmembrane helix</keyword>
<comment type="caution">
    <text evidence="9">The sequence shown here is derived from an EMBL/GenBank/DDBJ whole genome shotgun (WGS) entry which is preliminary data.</text>
</comment>
<gene>
    <name evidence="9" type="ORF">DVH24_009456</name>
</gene>
<dbReference type="PANTHER" id="PTHR31752">
    <property type="entry name" value="AUXIN EFFLUX CARRIER COMPONENT 1B-RELATED"/>
    <property type="match status" value="1"/>
</dbReference>
<feature type="transmembrane region" description="Helical" evidence="8">
    <location>
        <begin position="424"/>
        <end position="445"/>
    </location>
</feature>
<name>A0A498ITX3_MALDO</name>
<feature type="transmembrane region" description="Helical" evidence="8">
    <location>
        <begin position="517"/>
        <end position="536"/>
    </location>
</feature>
<reference evidence="9 10" key="1">
    <citation type="submission" date="2018-10" db="EMBL/GenBank/DDBJ databases">
        <title>A high-quality apple genome assembly.</title>
        <authorList>
            <person name="Hu J."/>
        </authorList>
    </citation>
    <scope>NUCLEOTIDE SEQUENCE [LARGE SCALE GENOMIC DNA]</scope>
    <source>
        <strain evidence="10">cv. HFTH1</strain>
        <tissue evidence="9">Young leaf</tissue>
    </source>
</reference>
<evidence type="ECO:0000256" key="6">
    <source>
        <dbReference type="ARBA" id="ARBA00023136"/>
    </source>
</evidence>
<keyword evidence="4 8" id="KW-0812">Transmembrane</keyword>
<feature type="transmembrane region" description="Helical" evidence="8">
    <location>
        <begin position="395"/>
        <end position="412"/>
    </location>
</feature>
<dbReference type="GO" id="GO:0009926">
    <property type="term" value="P:auxin polar transport"/>
    <property type="evidence" value="ECO:0007669"/>
    <property type="project" value="TreeGrafter"/>
</dbReference>
<comment type="function">
    <text evidence="8">May act as a component of the auxin efflux carrier.</text>
</comment>
<evidence type="ECO:0000256" key="5">
    <source>
        <dbReference type="ARBA" id="ARBA00022989"/>
    </source>
</evidence>
<dbReference type="GO" id="GO:0005886">
    <property type="term" value="C:plasma membrane"/>
    <property type="evidence" value="ECO:0007669"/>
    <property type="project" value="TreeGrafter"/>
</dbReference>
<evidence type="ECO:0000313" key="9">
    <source>
        <dbReference type="EMBL" id="RXH85635.1"/>
    </source>
</evidence>
<organism evidence="9 10">
    <name type="scientific">Malus domestica</name>
    <name type="common">Apple</name>
    <name type="synonym">Pyrus malus</name>
    <dbReference type="NCBI Taxonomy" id="3750"/>
    <lineage>
        <taxon>Eukaryota</taxon>
        <taxon>Viridiplantae</taxon>
        <taxon>Streptophyta</taxon>
        <taxon>Embryophyta</taxon>
        <taxon>Tracheophyta</taxon>
        <taxon>Spermatophyta</taxon>
        <taxon>Magnoliopsida</taxon>
        <taxon>eudicotyledons</taxon>
        <taxon>Gunneridae</taxon>
        <taxon>Pentapetalae</taxon>
        <taxon>rosids</taxon>
        <taxon>fabids</taxon>
        <taxon>Rosales</taxon>
        <taxon>Rosaceae</taxon>
        <taxon>Amygdaloideae</taxon>
        <taxon>Maleae</taxon>
        <taxon>Malus</taxon>
    </lineage>
</organism>
<evidence type="ECO:0000256" key="2">
    <source>
        <dbReference type="ARBA" id="ARBA00009177"/>
    </source>
</evidence>
<proteinExistence type="inferred from homology"/>
<sequence length="540" mass="58936">MITAQDFYKVSCAIVPLYFAMLVAYASVKWCKIFSPEQCSGINRFVAVFAVPVLSFHFISQNNPYQMDTKFILADTFSKLLVLALLSLWSILFKAAGGLDWLITIFSVATLPNTLVMGIPLLKAMYGDFTQSLMVQVVVLQCIYRAATLLIQTQFPGPTAAAITKFEIDDDIISLDGRNPLCTESETDQNGRIRVRIRRSTSSVPGSSALSSSMGLTPRPSNLSNAEIFSINTPHHHANLEFTLGSGDVAFGYRSTSPQLSAGYASSDAYSLQPTPRASTFNEIDTTTFSTTANTPVWARSPATGRFSQQPSPTFNGVKMVWESPAKCQGDDQRQGYFKEVGEKEISFRDCTKIPMPEVTDTKVEAAANQEMPSAPVMLRLILIMVGRKLSRNPNTYSSVLGLVWSLISFKWDVGMPSLVKYSIKLISDAGLGMAMFSLGLFMALQPRILACGAKRATMGMVVRFICGPLLMFAASAATGLRGVKLHAAIVQAALPQGIVPFVFAREYGLHPDILSTGVIFGMLVSLPVTLLYYILLGLY</sequence>
<accession>A0A498ITX3</accession>
<protein>
    <recommendedName>
        <fullName evidence="8">Auxin efflux carrier component</fullName>
    </recommendedName>
</protein>
<comment type="subcellular location">
    <subcellularLocation>
        <location evidence="1 8">Membrane</location>
        <topology evidence="1 8">Multi-pass membrane protein</topology>
    </subcellularLocation>
</comment>
<dbReference type="GO" id="GO:0009734">
    <property type="term" value="P:auxin-activated signaling pathway"/>
    <property type="evidence" value="ECO:0007669"/>
    <property type="project" value="UniProtKB-UniRule"/>
</dbReference>
<comment type="similarity">
    <text evidence="2 8">Belongs to the auxin efflux carrier (TC 2.A.69.1) family.</text>
</comment>
<feature type="transmembrane region" description="Helical" evidence="8">
    <location>
        <begin position="99"/>
        <end position="122"/>
    </location>
</feature>
<feature type="transmembrane region" description="Helical" evidence="8">
    <location>
        <begin position="71"/>
        <end position="93"/>
    </location>
</feature>
<feature type="transmembrane region" description="Helical" evidence="8">
    <location>
        <begin position="457"/>
        <end position="478"/>
    </location>
</feature>
<dbReference type="GO" id="GO:0010329">
    <property type="term" value="F:auxin efflux transmembrane transporter activity"/>
    <property type="evidence" value="ECO:0007669"/>
    <property type="project" value="TreeGrafter"/>
</dbReference>
<dbReference type="EMBL" id="RDQH01000336">
    <property type="protein sequence ID" value="RXH85635.1"/>
    <property type="molecule type" value="Genomic_DNA"/>
</dbReference>
<evidence type="ECO:0000313" key="10">
    <source>
        <dbReference type="Proteomes" id="UP000290289"/>
    </source>
</evidence>
<feature type="transmembrane region" description="Helical" evidence="8">
    <location>
        <begin position="40"/>
        <end position="59"/>
    </location>
</feature>
<evidence type="ECO:0000256" key="7">
    <source>
        <dbReference type="ARBA" id="ARBA00023294"/>
    </source>
</evidence>
<comment type="caution">
    <text evidence="8">Lacks conserved residue(s) required for the propagation of feature annotation.</text>
</comment>
<keyword evidence="7 8" id="KW-0927">Auxin signaling pathway</keyword>
<keyword evidence="10" id="KW-1185">Reference proteome</keyword>
<evidence type="ECO:0000256" key="8">
    <source>
        <dbReference type="RuleBase" id="RU362108"/>
    </source>
</evidence>
<evidence type="ECO:0000256" key="1">
    <source>
        <dbReference type="ARBA" id="ARBA00004141"/>
    </source>
</evidence>
<keyword evidence="3 8" id="KW-0813">Transport</keyword>
<dbReference type="Pfam" id="PF03547">
    <property type="entry name" value="Mem_trans"/>
    <property type="match status" value="1"/>
</dbReference>
<dbReference type="GO" id="GO:0005783">
    <property type="term" value="C:endoplasmic reticulum"/>
    <property type="evidence" value="ECO:0007669"/>
    <property type="project" value="TreeGrafter"/>
</dbReference>
<dbReference type="InterPro" id="IPR051107">
    <property type="entry name" value="Auxin_Efflux_Carrier"/>
</dbReference>
<evidence type="ECO:0000256" key="4">
    <source>
        <dbReference type="ARBA" id="ARBA00022692"/>
    </source>
</evidence>
<dbReference type="PANTHER" id="PTHR31752:SF56">
    <property type="entry name" value="AUXIN EFFLUX CARRIER COMPONENT 6"/>
    <property type="match status" value="1"/>
</dbReference>
<keyword evidence="6 8" id="KW-0472">Membrane</keyword>
<dbReference type="Proteomes" id="UP000290289">
    <property type="component" value="Chromosome 10"/>
</dbReference>
<evidence type="ECO:0000256" key="3">
    <source>
        <dbReference type="ARBA" id="ARBA00022448"/>
    </source>
</evidence>
<dbReference type="AlphaFoldDB" id="A0A498ITX3"/>
<feature type="transmembrane region" description="Helical" evidence="8">
    <location>
        <begin position="7"/>
        <end position="28"/>
    </location>
</feature>
<dbReference type="STRING" id="3750.A0A498ITX3"/>
<dbReference type="InterPro" id="IPR004776">
    <property type="entry name" value="Mem_transp_PIN-like"/>
</dbReference>